<dbReference type="Pfam" id="PF09350">
    <property type="entry name" value="DJC28_CD"/>
    <property type="match status" value="1"/>
</dbReference>
<dbReference type="InterPro" id="IPR018961">
    <property type="entry name" value="DnaJ_homolog_subfam-C_membr-28"/>
</dbReference>
<reference evidence="3 4" key="1">
    <citation type="journal article" date="2019" name="Int. J. Syst. Evol. Microbiol.">
        <title>The Global Catalogue of Microorganisms (GCM) 10K type strain sequencing project: providing services to taxonomists for standard genome sequencing and annotation.</title>
        <authorList>
            <consortium name="The Broad Institute Genomics Platform"/>
            <consortium name="The Broad Institute Genome Sequencing Center for Infectious Disease"/>
            <person name="Wu L."/>
            <person name="Ma J."/>
        </authorList>
    </citation>
    <scope>NUCLEOTIDE SEQUENCE [LARGE SCALE GENOMIC DNA]</scope>
    <source>
        <strain evidence="3 4">JCM 16034</strain>
    </source>
</reference>
<evidence type="ECO:0000259" key="2">
    <source>
        <dbReference type="Pfam" id="PF09350"/>
    </source>
</evidence>
<gene>
    <name evidence="3" type="ORF">GCM10009849_08290</name>
</gene>
<protein>
    <recommendedName>
        <fullName evidence="2">DnaJ homologue subfamily C member 28 conserved domain-containing protein</fullName>
    </recommendedName>
</protein>
<dbReference type="EMBL" id="BAAAQW010000003">
    <property type="protein sequence ID" value="GAA2197846.1"/>
    <property type="molecule type" value="Genomic_DNA"/>
</dbReference>
<accession>A0ABN3BMN1</accession>
<feature type="domain" description="DnaJ homologue subfamily C member 28 conserved" evidence="2">
    <location>
        <begin position="53"/>
        <end position="120"/>
    </location>
</feature>
<feature type="compositionally biased region" description="Basic and acidic residues" evidence="1">
    <location>
        <begin position="33"/>
        <end position="48"/>
    </location>
</feature>
<comment type="caution">
    <text evidence="3">The sequence shown here is derived from an EMBL/GenBank/DDBJ whole genome shotgun (WGS) entry which is preliminary data.</text>
</comment>
<feature type="region of interest" description="Disordered" evidence="1">
    <location>
        <begin position="175"/>
        <end position="205"/>
    </location>
</feature>
<keyword evidence="4" id="KW-1185">Reference proteome</keyword>
<dbReference type="RefSeq" id="WP_344298419.1">
    <property type="nucleotide sequence ID" value="NZ_BAAAQW010000003.1"/>
</dbReference>
<organism evidence="3 4">
    <name type="scientific">Sinomonas flava</name>
    <dbReference type="NCBI Taxonomy" id="496857"/>
    <lineage>
        <taxon>Bacteria</taxon>
        <taxon>Bacillati</taxon>
        <taxon>Actinomycetota</taxon>
        <taxon>Actinomycetes</taxon>
        <taxon>Micrococcales</taxon>
        <taxon>Micrococcaceae</taxon>
        <taxon>Sinomonas</taxon>
    </lineage>
</organism>
<proteinExistence type="predicted"/>
<evidence type="ECO:0000256" key="1">
    <source>
        <dbReference type="SAM" id="MobiDB-lite"/>
    </source>
</evidence>
<feature type="compositionally biased region" description="Basic and acidic residues" evidence="1">
    <location>
        <begin position="175"/>
        <end position="191"/>
    </location>
</feature>
<evidence type="ECO:0000313" key="4">
    <source>
        <dbReference type="Proteomes" id="UP001500432"/>
    </source>
</evidence>
<dbReference type="Proteomes" id="UP001500432">
    <property type="component" value="Unassembled WGS sequence"/>
</dbReference>
<sequence length="205" mass="23724">MASRRDEELRRRLERAAEIRAGGVAQSPEEAEELAREEELNRKRREVDSARRADYLVRDAIARGEFDHLEYAGKPIPNLDNVNDPDWWLKGLIEREQLTGIGPEALVLRVEDERLDDTLDALHSEQQVRDAVDSFNRRIIEARRQLLGGPPVITKTRDTEGEVRRWRARRAEAAARAARDAEAAAPVERRPWWRRRGGRGDRPRQ</sequence>
<name>A0ABN3BMN1_9MICC</name>
<evidence type="ECO:0000313" key="3">
    <source>
        <dbReference type="EMBL" id="GAA2197846.1"/>
    </source>
</evidence>
<feature type="region of interest" description="Disordered" evidence="1">
    <location>
        <begin position="20"/>
        <end position="48"/>
    </location>
</feature>